<dbReference type="PRINTS" id="PR01217">
    <property type="entry name" value="PRICHEXTENSN"/>
</dbReference>
<proteinExistence type="predicted"/>
<feature type="compositionally biased region" description="Low complexity" evidence="1">
    <location>
        <begin position="32"/>
        <end position="47"/>
    </location>
</feature>
<name>A0A3N4HIJ4_ASCIM</name>
<feature type="compositionally biased region" description="Basic and acidic residues" evidence="1">
    <location>
        <begin position="55"/>
        <end position="84"/>
    </location>
</feature>
<keyword evidence="3" id="KW-1185">Reference proteome</keyword>
<dbReference type="AlphaFoldDB" id="A0A3N4HIJ4"/>
<dbReference type="EMBL" id="ML119812">
    <property type="protein sequence ID" value="RPA73729.1"/>
    <property type="molecule type" value="Genomic_DNA"/>
</dbReference>
<evidence type="ECO:0000313" key="3">
    <source>
        <dbReference type="Proteomes" id="UP000275078"/>
    </source>
</evidence>
<evidence type="ECO:0000256" key="1">
    <source>
        <dbReference type="SAM" id="MobiDB-lite"/>
    </source>
</evidence>
<accession>A0A3N4HIJ4</accession>
<feature type="region of interest" description="Disordered" evidence="1">
    <location>
        <begin position="1"/>
        <end position="165"/>
    </location>
</feature>
<sequence length="393" mass="42830">MPAKIEPATPIKPEPPSTEPILKPEPTSPSATSKLEPPTSTPLTLPERASFETFFPRHNETLRRLAKATAEKQQRRKPTAEELQRRRRSIAVSPSSGEDAEAEKIGSMKRPAPVEAESVPKKKARKHNTILKDPLVPATSRPDPKPPRTYIPEPKRPPGRKPKCSDCHTPFDNNASLRTHIEEPRSIGVTIQCTGDDGDAKPEASQALSVRIHRYIYQFHCPLRGCEFVAICRTGLVAHLHSEEHEGLPGRGDLKEGCVLGEGGVWEFHPGEGLEVMRLGGAEVDGGVRPTVAEDEGNKGATGTVIDDELARSSTGEAEAAGNEVRFKAMKAQLEERTTKAIMAEHARVLEAPGPTLLEDLVTSQERIAAIMAYHKETLKQLEGALGDETIGN</sequence>
<protein>
    <submittedName>
        <fullName evidence="2">Uncharacterized protein</fullName>
    </submittedName>
</protein>
<organism evidence="2 3">
    <name type="scientific">Ascobolus immersus RN42</name>
    <dbReference type="NCBI Taxonomy" id="1160509"/>
    <lineage>
        <taxon>Eukaryota</taxon>
        <taxon>Fungi</taxon>
        <taxon>Dikarya</taxon>
        <taxon>Ascomycota</taxon>
        <taxon>Pezizomycotina</taxon>
        <taxon>Pezizomycetes</taxon>
        <taxon>Pezizales</taxon>
        <taxon>Ascobolaceae</taxon>
        <taxon>Ascobolus</taxon>
    </lineage>
</organism>
<dbReference type="Proteomes" id="UP000275078">
    <property type="component" value="Unassembled WGS sequence"/>
</dbReference>
<evidence type="ECO:0000313" key="2">
    <source>
        <dbReference type="EMBL" id="RPA73729.1"/>
    </source>
</evidence>
<reference evidence="2 3" key="1">
    <citation type="journal article" date="2018" name="Nat. Ecol. Evol.">
        <title>Pezizomycetes genomes reveal the molecular basis of ectomycorrhizal truffle lifestyle.</title>
        <authorList>
            <person name="Murat C."/>
            <person name="Payen T."/>
            <person name="Noel B."/>
            <person name="Kuo A."/>
            <person name="Morin E."/>
            <person name="Chen J."/>
            <person name="Kohler A."/>
            <person name="Krizsan K."/>
            <person name="Balestrini R."/>
            <person name="Da Silva C."/>
            <person name="Montanini B."/>
            <person name="Hainaut M."/>
            <person name="Levati E."/>
            <person name="Barry K.W."/>
            <person name="Belfiori B."/>
            <person name="Cichocki N."/>
            <person name="Clum A."/>
            <person name="Dockter R.B."/>
            <person name="Fauchery L."/>
            <person name="Guy J."/>
            <person name="Iotti M."/>
            <person name="Le Tacon F."/>
            <person name="Lindquist E.A."/>
            <person name="Lipzen A."/>
            <person name="Malagnac F."/>
            <person name="Mello A."/>
            <person name="Molinier V."/>
            <person name="Miyauchi S."/>
            <person name="Poulain J."/>
            <person name="Riccioni C."/>
            <person name="Rubini A."/>
            <person name="Sitrit Y."/>
            <person name="Splivallo R."/>
            <person name="Traeger S."/>
            <person name="Wang M."/>
            <person name="Zifcakova L."/>
            <person name="Wipf D."/>
            <person name="Zambonelli A."/>
            <person name="Paolocci F."/>
            <person name="Nowrousian M."/>
            <person name="Ottonello S."/>
            <person name="Baldrian P."/>
            <person name="Spatafora J.W."/>
            <person name="Henrissat B."/>
            <person name="Nagy L.G."/>
            <person name="Aury J.M."/>
            <person name="Wincker P."/>
            <person name="Grigoriev I.V."/>
            <person name="Bonfante P."/>
            <person name="Martin F.M."/>
        </authorList>
    </citation>
    <scope>NUCLEOTIDE SEQUENCE [LARGE SCALE GENOMIC DNA]</scope>
    <source>
        <strain evidence="2 3">RN42</strain>
    </source>
</reference>
<gene>
    <name evidence="2" type="ORF">BJ508DRAFT_366596</name>
</gene>